<reference evidence="1 2" key="1">
    <citation type="journal article" date="2013" name="Genome Announc.">
        <title>Draft Genome Sequence for Ralstonia sp. Strain OR214, a Bacterium with Potential for Bioremediation.</title>
        <authorList>
            <person name="Utturkar S.M."/>
            <person name="Bollmann A."/>
            <person name="Brzoska R.M."/>
            <person name="Klingeman D.M."/>
            <person name="Epstein S.E."/>
            <person name="Palumbo A.V."/>
            <person name="Brown S.D."/>
        </authorList>
    </citation>
    <scope>NUCLEOTIDE SEQUENCE [LARGE SCALE GENOMIC DNA]</scope>
    <source>
        <strain evidence="1 2">OR214</strain>
    </source>
</reference>
<dbReference type="EMBL" id="APMQ01000006">
    <property type="protein sequence ID" value="ENZ77486.1"/>
    <property type="molecule type" value="Genomic_DNA"/>
</dbReference>
<gene>
    <name evidence="1" type="ORF">OR214_02487</name>
</gene>
<protein>
    <submittedName>
        <fullName evidence="1">Uncharacterized protein</fullName>
    </submittedName>
</protein>
<comment type="caution">
    <text evidence="1">The sequence shown here is derived from an EMBL/GenBank/DDBJ whole genome shotgun (WGS) entry which is preliminary data.</text>
</comment>
<organism evidence="1 2">
    <name type="scientific">Ralstonia pickettii OR214</name>
    <dbReference type="NCBI Taxonomy" id="1264675"/>
    <lineage>
        <taxon>Bacteria</taxon>
        <taxon>Pseudomonadati</taxon>
        <taxon>Pseudomonadota</taxon>
        <taxon>Betaproteobacteria</taxon>
        <taxon>Burkholderiales</taxon>
        <taxon>Burkholderiaceae</taxon>
        <taxon>Ralstonia</taxon>
    </lineage>
</organism>
<name>R0CL90_RALPI</name>
<proteinExistence type="predicted"/>
<evidence type="ECO:0000313" key="1">
    <source>
        <dbReference type="EMBL" id="ENZ77486.1"/>
    </source>
</evidence>
<evidence type="ECO:0000313" key="2">
    <source>
        <dbReference type="Proteomes" id="UP000013280"/>
    </source>
</evidence>
<dbReference type="AlphaFoldDB" id="R0CL90"/>
<dbReference type="RefSeq" id="WP_004630965.1">
    <property type="nucleotide sequence ID" value="NZ_APMQ01000006.1"/>
</dbReference>
<accession>R0CL90</accession>
<sequence>MADEFTLAPPKAQSNGTGVTYESVQNGFNYLTKSFLVFVNTLSTQPPSGAAGGDLSGTYPNPTVAKVNGLAAGTMANQNANAVAITGGTIDGAVIGGTTPAAATVTSLAATGAVNFTANPLGITSGGTGSGTAAGARTNLGLGTIATQNANNVAITGGTVDNTPIGQTTAAAGSFTTLSASSSVSGTGFSNYLASPPAIGGTAPNAGAFTTLTASTAIGVASGGTGRSTLTAHGVIVGEGTGGVATVGPNASTGVPLVSQGSSADPSFSTTVAGLTFTGAITPQSTGGIVGTTTNDNANAGSVGEYQTATSASTGMTSGVNTNLISLSLTAGDWDVSGVAQLAPSGATVLSSWVVGISTVSGTFGPIGSYVSPAYSTTGTGQTTASPVVRVSLSATTTVYLEVIANFTTSTLNATGFIRARRIR</sequence>
<dbReference type="PATRIC" id="fig|1264675.3.peg.2417"/>
<dbReference type="Proteomes" id="UP000013280">
    <property type="component" value="Unassembled WGS sequence"/>
</dbReference>